<gene>
    <name evidence="9" type="ORF">GGD90_000783</name>
</gene>
<protein>
    <submittedName>
        <fullName evidence="9">Cytochrome c-type biogenesis protein CcmH</fullName>
    </submittedName>
</protein>
<dbReference type="AlphaFoldDB" id="A0A840G3B8"/>
<keyword evidence="6" id="KW-1133">Transmembrane helix</keyword>
<keyword evidence="6" id="KW-0812">Transmembrane</keyword>
<dbReference type="NCBIfam" id="TIGR03142">
    <property type="entry name" value="cytochro_ccmI"/>
    <property type="match status" value="1"/>
</dbReference>
<dbReference type="InterPro" id="IPR017560">
    <property type="entry name" value="Cyt_c_biogenesis_CcmI"/>
</dbReference>
<evidence type="ECO:0000259" key="7">
    <source>
        <dbReference type="Pfam" id="PF23892"/>
    </source>
</evidence>
<dbReference type="Proteomes" id="UP000587070">
    <property type="component" value="Unassembled WGS sequence"/>
</dbReference>
<feature type="domain" description="Cytochrome c-type biogenesis protein H Ig-like" evidence="7">
    <location>
        <begin position="321"/>
        <end position="426"/>
    </location>
</feature>
<name>A0A840G3B8_RHOTE</name>
<dbReference type="Pfam" id="PF23914">
    <property type="entry name" value="TPR_CcmH_CycH"/>
    <property type="match status" value="1"/>
</dbReference>
<keyword evidence="6" id="KW-0472">Membrane</keyword>
<evidence type="ECO:0000313" key="9">
    <source>
        <dbReference type="EMBL" id="MBB4246426.1"/>
    </source>
</evidence>
<organism evidence="9 10">
    <name type="scientific">Rhodocyclus tenuis</name>
    <name type="common">Rhodospirillum tenue</name>
    <dbReference type="NCBI Taxonomy" id="1066"/>
    <lineage>
        <taxon>Bacteria</taxon>
        <taxon>Pseudomonadati</taxon>
        <taxon>Pseudomonadota</taxon>
        <taxon>Betaproteobacteria</taxon>
        <taxon>Rhodocyclales</taxon>
        <taxon>Rhodocyclaceae</taxon>
        <taxon>Rhodocyclus</taxon>
    </lineage>
</organism>
<dbReference type="InterPro" id="IPR056413">
    <property type="entry name" value="TPR_CcmH_CycH"/>
</dbReference>
<comment type="subcellular location">
    <subcellularLocation>
        <location evidence="1">Cell envelope</location>
    </subcellularLocation>
</comment>
<keyword evidence="3" id="KW-0201">Cytochrome c-type biogenesis</keyword>
<dbReference type="SUPFAM" id="SSF48452">
    <property type="entry name" value="TPR-like"/>
    <property type="match status" value="1"/>
</dbReference>
<dbReference type="Gene3D" id="1.25.40.10">
    <property type="entry name" value="Tetratricopeptide repeat domain"/>
    <property type="match status" value="1"/>
</dbReference>
<keyword evidence="2" id="KW-0677">Repeat</keyword>
<dbReference type="PANTHER" id="PTHR47870">
    <property type="entry name" value="CYTOCHROME C-TYPE BIOGENESIS PROTEIN CCMH"/>
    <property type="match status" value="1"/>
</dbReference>
<evidence type="ECO:0000256" key="1">
    <source>
        <dbReference type="ARBA" id="ARBA00004196"/>
    </source>
</evidence>
<dbReference type="GO" id="GO:0017004">
    <property type="term" value="P:cytochrome complex assembly"/>
    <property type="evidence" value="ECO:0007669"/>
    <property type="project" value="UniProtKB-KW"/>
</dbReference>
<keyword evidence="10" id="KW-1185">Reference proteome</keyword>
<evidence type="ECO:0000259" key="8">
    <source>
        <dbReference type="Pfam" id="PF23914"/>
    </source>
</evidence>
<dbReference type="PANTHER" id="PTHR47870:SF1">
    <property type="entry name" value="CYTOCHROME C-TYPE BIOGENESIS PROTEIN CCMH"/>
    <property type="match status" value="1"/>
</dbReference>
<proteinExistence type="predicted"/>
<keyword evidence="5" id="KW-0175">Coiled coil</keyword>
<feature type="transmembrane region" description="Helical" evidence="6">
    <location>
        <begin position="107"/>
        <end position="125"/>
    </location>
</feature>
<dbReference type="OrthoDB" id="9776053at2"/>
<keyword evidence="4" id="KW-0802">TPR repeat</keyword>
<evidence type="ECO:0000256" key="6">
    <source>
        <dbReference type="SAM" id="Phobius"/>
    </source>
</evidence>
<dbReference type="EMBL" id="JACIGE010000002">
    <property type="protein sequence ID" value="MBB4246426.1"/>
    <property type="molecule type" value="Genomic_DNA"/>
</dbReference>
<evidence type="ECO:0000256" key="2">
    <source>
        <dbReference type="ARBA" id="ARBA00022737"/>
    </source>
</evidence>
<reference evidence="9 10" key="1">
    <citation type="submission" date="2020-08" db="EMBL/GenBank/DDBJ databases">
        <title>Genome sequencing of Purple Non-Sulfur Bacteria from various extreme environments.</title>
        <authorList>
            <person name="Mayer M."/>
        </authorList>
    </citation>
    <scope>NUCLEOTIDE SEQUENCE [LARGE SCALE GENOMIC DNA]</scope>
    <source>
        <strain evidence="9 10">2761</strain>
    </source>
</reference>
<evidence type="ECO:0000256" key="5">
    <source>
        <dbReference type="SAM" id="Coils"/>
    </source>
</evidence>
<feature type="coiled-coil region" evidence="5">
    <location>
        <begin position="38"/>
        <end position="65"/>
    </location>
</feature>
<dbReference type="Pfam" id="PF23892">
    <property type="entry name" value="Ig_CycH"/>
    <property type="match status" value="1"/>
</dbReference>
<evidence type="ECO:0000256" key="3">
    <source>
        <dbReference type="ARBA" id="ARBA00022748"/>
    </source>
</evidence>
<dbReference type="InterPro" id="IPR011990">
    <property type="entry name" value="TPR-like_helical_dom_sf"/>
</dbReference>
<evidence type="ECO:0000313" key="10">
    <source>
        <dbReference type="Proteomes" id="UP000587070"/>
    </source>
</evidence>
<accession>A0A840G3B8</accession>
<dbReference type="InterPro" id="IPR056412">
    <property type="entry name" value="Ig_CycH"/>
</dbReference>
<evidence type="ECO:0000256" key="4">
    <source>
        <dbReference type="ARBA" id="ARBA00022803"/>
    </source>
</evidence>
<dbReference type="InterPro" id="IPR051263">
    <property type="entry name" value="C-type_cytochrome_biogenesis"/>
</dbReference>
<feature type="domain" description="Cytochrome c-type biogenesis protein H TPR" evidence="8">
    <location>
        <begin position="131"/>
        <end position="271"/>
    </location>
</feature>
<feature type="transmembrane region" description="Helical" evidence="6">
    <location>
        <begin position="6"/>
        <end position="24"/>
    </location>
</feature>
<sequence length="430" mass="44985">MTEFIVLAALLVAAAILIMAVPLLRRDAAASSTAASGSNRREANLAILRDQLAELENERREGTLSDADFEQGKGELQRRLLEETQAEEAQPATAPSAASAAAGRKSALLVLLALPIAIAAGYAALGEPRALNPQLTQPASKVSEQQMLALVEQLAERLKAKPDDLEGWVTLARSYKTLGRYTEAASAYARGGRMVEESAPLLADYAETLGQIANGSLLGRPQELIAQALKINPDEPQALFLAGAAASEERQFGAAADYWERLLKQMDPNGEETRALADAAAKAREIARHGASATAAPAAGAAAQSNDGRKSKAAAADSSIAGEVKLAPALAARVKPDDVIFVFARAEDGERRPLAALRGNAANLPLRFHLDDAAALPGGRKMSEVATVVVEARIARAGIAQSSSGDLYGRVAGVRPGSSGLQLLIDKIEP</sequence>
<comment type="caution">
    <text evidence="9">The sequence shown here is derived from an EMBL/GenBank/DDBJ whole genome shotgun (WGS) entry which is preliminary data.</text>
</comment>
<dbReference type="RefSeq" id="WP_153115976.1">
    <property type="nucleotide sequence ID" value="NZ_JACIGE010000002.1"/>
</dbReference>
<dbReference type="GO" id="GO:0030313">
    <property type="term" value="C:cell envelope"/>
    <property type="evidence" value="ECO:0007669"/>
    <property type="project" value="UniProtKB-SubCell"/>
</dbReference>